<keyword evidence="3" id="KW-1185">Reference proteome</keyword>
<protein>
    <submittedName>
        <fullName evidence="2">Uncharacterized protein</fullName>
    </submittedName>
</protein>
<reference evidence="2" key="2">
    <citation type="journal article" date="2023" name="Curr. Microbiol.">
        <title>Neisseria montereyensis sp. nov., Isolated from Oropharynx of California Sea Lion (Zalophus californianus): Genomic, Phylogenetic, and Phenotypic Study.</title>
        <authorList>
            <person name="Volokhov D.V."/>
            <person name="Zagorodnyaya T.A."/>
            <person name="Furtak V.A."/>
            <person name="Nattanmai G."/>
            <person name="Randall L."/>
            <person name="Jose S."/>
            <person name="Gao Y."/>
            <person name="Gulland F.M."/>
            <person name="Eisenberg T."/>
            <person name="Delmonte P."/>
            <person name="Blom J."/>
            <person name="Mitchell K.K."/>
        </authorList>
    </citation>
    <scope>NUCLEOTIDE SEQUENCE</scope>
    <source>
        <strain evidence="2">CSL10203-ORH2</strain>
    </source>
</reference>
<feature type="non-terminal residue" evidence="2">
    <location>
        <position position="1"/>
    </location>
</feature>
<sequence length="69" mass="8101">PATVPAAKKPNYTDSKTSSQYPITQKYPTYHHYFVYLENFLKEVLQPAVNQNKHPTKMPFYHIVCTTKR</sequence>
<evidence type="ECO:0000256" key="1">
    <source>
        <dbReference type="SAM" id="MobiDB-lite"/>
    </source>
</evidence>
<dbReference type="Proteomes" id="UP001166947">
    <property type="component" value="Unassembled WGS sequence"/>
</dbReference>
<evidence type="ECO:0000313" key="2">
    <source>
        <dbReference type="EMBL" id="MCS4534542.1"/>
    </source>
</evidence>
<dbReference type="RefSeq" id="WP_259292304.1">
    <property type="nucleotide sequence ID" value="NZ_JANUXW010000011.1"/>
</dbReference>
<proteinExistence type="predicted"/>
<comment type="caution">
    <text evidence="2">The sequence shown here is derived from an EMBL/GenBank/DDBJ whole genome shotgun (WGS) entry which is preliminary data.</text>
</comment>
<gene>
    <name evidence="2" type="ORF">NXS09_09590</name>
</gene>
<evidence type="ECO:0000313" key="3">
    <source>
        <dbReference type="Proteomes" id="UP001166947"/>
    </source>
</evidence>
<organism evidence="2 3">
    <name type="scientific">Neisseria montereyensis</name>
    <dbReference type="NCBI Taxonomy" id="2973938"/>
    <lineage>
        <taxon>Bacteria</taxon>
        <taxon>Pseudomonadati</taxon>
        <taxon>Pseudomonadota</taxon>
        <taxon>Betaproteobacteria</taxon>
        <taxon>Neisseriales</taxon>
        <taxon>Neisseriaceae</taxon>
        <taxon>Neisseria</taxon>
    </lineage>
</organism>
<dbReference type="EMBL" id="JANUXW010000011">
    <property type="protein sequence ID" value="MCS4534542.1"/>
    <property type="molecule type" value="Genomic_DNA"/>
</dbReference>
<feature type="region of interest" description="Disordered" evidence="1">
    <location>
        <begin position="1"/>
        <end position="20"/>
    </location>
</feature>
<reference evidence="2" key="1">
    <citation type="submission" date="2022-08" db="EMBL/GenBank/DDBJ databases">
        <authorList>
            <person name="Volokhov D.V."/>
            <person name="Furtak V.A."/>
            <person name="Zagorodnyaya T.A."/>
        </authorList>
    </citation>
    <scope>NUCLEOTIDE SEQUENCE</scope>
    <source>
        <strain evidence="2">CSL10203-ORH2</strain>
    </source>
</reference>
<accession>A0ABT2FEC6</accession>
<name>A0ABT2FEC6_9NEIS</name>